<dbReference type="Pfam" id="PF14031">
    <property type="entry name" value="D-ser_dehydrat"/>
    <property type="match status" value="1"/>
</dbReference>
<dbReference type="EMBL" id="LAZR01004211">
    <property type="protein sequence ID" value="KKN10744.1"/>
    <property type="molecule type" value="Genomic_DNA"/>
</dbReference>
<dbReference type="SUPFAM" id="SSF51419">
    <property type="entry name" value="PLP-binding barrel"/>
    <property type="match status" value="1"/>
</dbReference>
<dbReference type="AlphaFoldDB" id="A0A0F9MYH3"/>
<sequence>MLLSNTNSHHAISDVSAIDSPALLVFPEIVDDNIDKALEMVNGHGTLLRPHVKTVKCEEVIRMAIKKGIERFKCSTIAEAELLGISGAKDVLLCYQLSEVKAKRFSALRKKYTRIRFSSLVDNRETATMLSDFFQESPLEVYIDVNVGMDRTGIKTSKVLQLVKEIDGLSGLVVNGLHVYDGHIHNPDIAIRKRKSEAIFSEISTLRKEMEFHLGKEPVLIIGGSPSFPIYAEKERVECSPGTIFFWDAGYGSSFAELPFIPAATILTRIVSIVDKWTLCFDLGTKATASDPPQPRVDILGLDGGKIVDQYEEHLIVSVPDASQFRVGEPFLAIPYHICPTVNLYEELTVIQQGAVTKTWKVLARDRKITI</sequence>
<evidence type="ECO:0000313" key="4">
    <source>
        <dbReference type="EMBL" id="KKN10744.1"/>
    </source>
</evidence>
<comment type="similarity">
    <text evidence="1">Belongs to the DSD1 family.</text>
</comment>
<dbReference type="PANTHER" id="PTHR28004">
    <property type="entry name" value="ZGC:162816-RELATED"/>
    <property type="match status" value="1"/>
</dbReference>
<name>A0A0F9MYH3_9ZZZZ</name>
<feature type="domain" description="D-serine dehydratase-like" evidence="3">
    <location>
        <begin position="263"/>
        <end position="352"/>
    </location>
</feature>
<dbReference type="InterPro" id="IPR026956">
    <property type="entry name" value="D-ser_dehydrat-like_dom"/>
</dbReference>
<keyword evidence="2" id="KW-0456">Lyase</keyword>
<dbReference type="InterPro" id="IPR051466">
    <property type="entry name" value="D-amino_acid_metab_enzyme"/>
</dbReference>
<dbReference type="Gene3D" id="2.40.37.20">
    <property type="entry name" value="D-serine dehydratase-like domain"/>
    <property type="match status" value="1"/>
</dbReference>
<dbReference type="InterPro" id="IPR042208">
    <property type="entry name" value="D-ser_dehydrat-like_sf"/>
</dbReference>
<dbReference type="SMART" id="SM01119">
    <property type="entry name" value="D-ser_dehydrat"/>
    <property type="match status" value="1"/>
</dbReference>
<dbReference type="InterPro" id="IPR001608">
    <property type="entry name" value="Ala_racemase_N"/>
</dbReference>
<dbReference type="Gene3D" id="3.20.20.10">
    <property type="entry name" value="Alanine racemase"/>
    <property type="match status" value="1"/>
</dbReference>
<protein>
    <recommendedName>
        <fullName evidence="3">D-serine dehydratase-like domain-containing protein</fullName>
    </recommendedName>
</protein>
<dbReference type="Pfam" id="PF01168">
    <property type="entry name" value="Ala_racemase_N"/>
    <property type="match status" value="1"/>
</dbReference>
<dbReference type="InterPro" id="IPR029066">
    <property type="entry name" value="PLP-binding_barrel"/>
</dbReference>
<dbReference type="CDD" id="cd06821">
    <property type="entry name" value="PLPDE_III_D-TA"/>
    <property type="match status" value="1"/>
</dbReference>
<evidence type="ECO:0000259" key="3">
    <source>
        <dbReference type="SMART" id="SM01119"/>
    </source>
</evidence>
<accession>A0A0F9MYH3</accession>
<comment type="caution">
    <text evidence="4">The sequence shown here is derived from an EMBL/GenBank/DDBJ whole genome shotgun (WGS) entry which is preliminary data.</text>
</comment>
<dbReference type="PANTHER" id="PTHR28004:SF2">
    <property type="entry name" value="D-SERINE DEHYDRATASE"/>
    <property type="match status" value="1"/>
</dbReference>
<dbReference type="GO" id="GO:0008721">
    <property type="term" value="F:D-serine ammonia-lyase activity"/>
    <property type="evidence" value="ECO:0007669"/>
    <property type="project" value="TreeGrafter"/>
</dbReference>
<proteinExistence type="inferred from homology"/>
<reference evidence="4" key="1">
    <citation type="journal article" date="2015" name="Nature">
        <title>Complex archaea that bridge the gap between prokaryotes and eukaryotes.</title>
        <authorList>
            <person name="Spang A."/>
            <person name="Saw J.H."/>
            <person name="Jorgensen S.L."/>
            <person name="Zaremba-Niedzwiedzka K."/>
            <person name="Martijn J."/>
            <person name="Lind A.E."/>
            <person name="van Eijk R."/>
            <person name="Schleper C."/>
            <person name="Guy L."/>
            <person name="Ettema T.J."/>
        </authorList>
    </citation>
    <scope>NUCLEOTIDE SEQUENCE</scope>
</reference>
<evidence type="ECO:0000256" key="1">
    <source>
        <dbReference type="ARBA" id="ARBA00005323"/>
    </source>
</evidence>
<gene>
    <name evidence="4" type="ORF">LCGC14_1033500</name>
</gene>
<evidence type="ECO:0000256" key="2">
    <source>
        <dbReference type="ARBA" id="ARBA00023239"/>
    </source>
</evidence>
<dbReference type="GO" id="GO:0036088">
    <property type="term" value="P:D-serine catabolic process"/>
    <property type="evidence" value="ECO:0007669"/>
    <property type="project" value="TreeGrafter"/>
</dbReference>
<organism evidence="4">
    <name type="scientific">marine sediment metagenome</name>
    <dbReference type="NCBI Taxonomy" id="412755"/>
    <lineage>
        <taxon>unclassified sequences</taxon>
        <taxon>metagenomes</taxon>
        <taxon>ecological metagenomes</taxon>
    </lineage>
</organism>